<evidence type="ECO:0000313" key="2">
    <source>
        <dbReference type="EMBL" id="OGE64230.1"/>
    </source>
</evidence>
<keyword evidence="1" id="KW-1133">Transmembrane helix</keyword>
<reference evidence="2 3" key="1">
    <citation type="journal article" date="2016" name="Nat. Commun.">
        <title>Thousands of microbial genomes shed light on interconnected biogeochemical processes in an aquifer system.</title>
        <authorList>
            <person name="Anantharaman K."/>
            <person name="Brown C.T."/>
            <person name="Hug L.A."/>
            <person name="Sharon I."/>
            <person name="Castelle C.J."/>
            <person name="Probst A.J."/>
            <person name="Thomas B.C."/>
            <person name="Singh A."/>
            <person name="Wilkins M.J."/>
            <person name="Karaoz U."/>
            <person name="Brodie E.L."/>
            <person name="Williams K.H."/>
            <person name="Hubbard S.S."/>
            <person name="Banfield J.F."/>
        </authorList>
    </citation>
    <scope>NUCLEOTIDE SEQUENCE [LARGE SCALE GENOMIC DNA]</scope>
</reference>
<name>A0A1F5MG09_9BACT</name>
<protein>
    <submittedName>
        <fullName evidence="2">Uncharacterized protein</fullName>
    </submittedName>
</protein>
<dbReference type="InterPro" id="IPR007813">
    <property type="entry name" value="PilN"/>
</dbReference>
<dbReference type="AlphaFoldDB" id="A0A1F5MG09"/>
<comment type="caution">
    <text evidence="2">The sequence shown here is derived from an EMBL/GenBank/DDBJ whole genome shotgun (WGS) entry which is preliminary data.</text>
</comment>
<evidence type="ECO:0000256" key="1">
    <source>
        <dbReference type="SAM" id="Phobius"/>
    </source>
</evidence>
<gene>
    <name evidence="2" type="ORF">A3J13_00525</name>
</gene>
<feature type="transmembrane region" description="Helical" evidence="1">
    <location>
        <begin position="39"/>
        <end position="58"/>
    </location>
</feature>
<keyword evidence="1" id="KW-0812">Transmembrane</keyword>
<dbReference type="EMBL" id="MFDU01000028">
    <property type="protein sequence ID" value="OGE64230.1"/>
    <property type="molecule type" value="Genomic_DNA"/>
</dbReference>
<accession>A0A1F5MG09</accession>
<dbReference type="Proteomes" id="UP000183317">
    <property type="component" value="Unassembled WGS sequence"/>
</dbReference>
<keyword evidence="1" id="KW-0472">Membrane</keyword>
<dbReference type="Pfam" id="PF05137">
    <property type="entry name" value="PilN"/>
    <property type="match status" value="1"/>
</dbReference>
<evidence type="ECO:0000313" key="3">
    <source>
        <dbReference type="Proteomes" id="UP000183317"/>
    </source>
</evidence>
<proteinExistence type="predicted"/>
<sequence length="187" mass="21101">MPKSKSPKLVINLDLLKPQSNPDKLPTKLFHWLLSSGRYIFVFVEALVLIAFGARFKLDADLAARKESIEQQIPYIESLKNYEILIRQTQLKLSTINSFYTNYIDYSQILKKIAEQIPFGVKILSINLDKNADKVSVKLNASALRSDDLASFVTGLRQDPTFTEVNIGTLGFEKTSLTFSITAQVKL</sequence>
<organism evidence="2 3">
    <name type="scientific">Candidatus Daviesbacteria bacterium RIFCSPLOWO2_02_FULL_36_8</name>
    <dbReference type="NCBI Taxonomy" id="1797793"/>
    <lineage>
        <taxon>Bacteria</taxon>
        <taxon>Candidatus Daviesiibacteriota</taxon>
    </lineage>
</organism>